<gene>
    <name evidence="10" type="ORF">AB1Y20_005170</name>
</gene>
<dbReference type="PANTHER" id="PTHR10877">
    <property type="entry name" value="POLYCYSTIN FAMILY MEMBER"/>
    <property type="match status" value="1"/>
</dbReference>
<keyword evidence="5 7" id="KW-0472">Membrane</keyword>
<sequence>MPISNKNSRHGKLVKSASAGSNATRLQKEVYRLELVRLKGEALALSLSLNGQDMLPDDEQKAKKELLELLFERVKLFVHLTEAEYSTTEMETSHLKDVVAGRAKAEEDEPKALSLLELRGENGDVPADVLSLYLARALREELKPVLLDQLSGLDSPIAPPEVITQPLAHVLNEYMSSLPPHKASSHVEFGKALLALQRGLAIRMIAELVPICGREAREMTLQATSSLASASSFELVLYRIQMFTGTKCTVLHGGESVELHVSANETFLQLCIDAARYWHLDPSDFAVGDQHGNIFMPRMEVLEAVRLVPTNTKLSLVRKTLRHRASGAGAMHALLVSKAKHAKVPEAHLQVPEAQLQVSADKEGALFDGPIDTEDFAGDLIPDDERRIISQGPRTRSALVQGLVRVIILLALIFLSVHSRTDTKETYQSCSSLRARIIDAPLRPGTTSTFNDITNPNDLATFVSFTLPYALWPVLEEDQVTYLQENGGYTLANAPPDVLQASKEYAESVVRRPRVNRQQYLMGGVRIRQQRIRPVNSPQCVERPFMPADEEAKRSTFTEAQTQFLSIVSDTVAGLGWEEFLKHFPVERIIDAVINLKLEDLSAEMLALSPSRVGLGLAAGEPGVEFLRGGPPEARDLAANITRAASVINATKSIAGDAWLCYPQYSDDQAEKEDFGPLRNGSETFVTNTIAPFLETAKSEGSFMPESSTDFKRAPGLLTAWQYRTSEDIGDVAYYRPFTVNHDSSGFTFHVNGSSREDYQFVTRQLLYVGWLDRASRNVFIDMNFLDPNTMAITNVEMLAAVTHAGAPRTEMLCGTIPLIDPLSSEHFLINVPDLVLAFWVLLMSIDTLKHSFVRRGVGWVYVRSGEQFLHWFIVLCCGGALYLRYRLVAEQHDLYYRFLDKGLTSFDSRAGHAVFCADISGFVLATAFWLGILRLSFYYSIFSTRFYLLRKAVNCITELIPALALVGLAILGFAFFAHGVFGSTAAQWATVWRSISNLLAMLRKPSRMRLDDMEVADPLRDMGIEGITGPLFFIMFTFVISILLTALGRSVVIHAYSRAIEEHDGSTPPDIVASSPWPTLNPLYHLREKRARASRKVREARIAIATRISEWENIEKQKKLQAEEVKRLEESRTRRMKEKPKTAPRLGRVMLRGK</sequence>
<feature type="domain" description="Polycystin cation channel PKD1/PKD2" evidence="8">
    <location>
        <begin position="917"/>
        <end position="1058"/>
    </location>
</feature>
<evidence type="ECO:0000256" key="4">
    <source>
        <dbReference type="ARBA" id="ARBA00022989"/>
    </source>
</evidence>
<evidence type="ECO:0008006" key="12">
    <source>
        <dbReference type="Google" id="ProtNLM"/>
    </source>
</evidence>
<feature type="transmembrane region" description="Helical" evidence="7">
    <location>
        <begin position="1028"/>
        <end position="1049"/>
    </location>
</feature>
<keyword evidence="4 7" id="KW-1133">Transmembrane helix</keyword>
<feature type="domain" description="Polycystin" evidence="9">
    <location>
        <begin position="719"/>
        <end position="811"/>
    </location>
</feature>
<name>A0AB34J2L2_PRYPA</name>
<feature type="region of interest" description="Disordered" evidence="6">
    <location>
        <begin position="1"/>
        <end position="20"/>
    </location>
</feature>
<reference evidence="10 11" key="1">
    <citation type="journal article" date="2024" name="Science">
        <title>Giant polyketide synthase enzymes in the biosynthesis of giant marine polyether toxins.</title>
        <authorList>
            <person name="Fallon T.R."/>
            <person name="Shende V.V."/>
            <person name="Wierzbicki I.H."/>
            <person name="Pendleton A.L."/>
            <person name="Watervoot N.F."/>
            <person name="Auber R.P."/>
            <person name="Gonzalez D.J."/>
            <person name="Wisecaver J.H."/>
            <person name="Moore B.S."/>
        </authorList>
    </citation>
    <scope>NUCLEOTIDE SEQUENCE [LARGE SCALE GENOMIC DNA]</scope>
    <source>
        <strain evidence="10 11">12B1</strain>
    </source>
</reference>
<dbReference type="EMBL" id="JBGBPQ010000013">
    <property type="protein sequence ID" value="KAL1511888.1"/>
    <property type="molecule type" value="Genomic_DNA"/>
</dbReference>
<dbReference type="GO" id="GO:0005262">
    <property type="term" value="F:calcium channel activity"/>
    <property type="evidence" value="ECO:0007669"/>
    <property type="project" value="TreeGrafter"/>
</dbReference>
<comment type="caution">
    <text evidence="10">The sequence shown here is derived from an EMBL/GenBank/DDBJ whole genome shotgun (WGS) entry which is preliminary data.</text>
</comment>
<evidence type="ECO:0000256" key="5">
    <source>
        <dbReference type="ARBA" id="ARBA00023136"/>
    </source>
</evidence>
<keyword evidence="3 7" id="KW-0812">Transmembrane</keyword>
<dbReference type="PANTHER" id="PTHR10877:SF194">
    <property type="entry name" value="LOCATION OF VULVA DEFECTIVE 1"/>
    <property type="match status" value="1"/>
</dbReference>
<dbReference type="Pfam" id="PF08016">
    <property type="entry name" value="PKD_channel"/>
    <property type="match status" value="1"/>
</dbReference>
<dbReference type="InterPro" id="IPR051223">
    <property type="entry name" value="Polycystin"/>
</dbReference>
<dbReference type="GO" id="GO:0016020">
    <property type="term" value="C:membrane"/>
    <property type="evidence" value="ECO:0007669"/>
    <property type="project" value="UniProtKB-SubCell"/>
</dbReference>
<feature type="region of interest" description="Disordered" evidence="6">
    <location>
        <begin position="1128"/>
        <end position="1155"/>
    </location>
</feature>
<comment type="similarity">
    <text evidence="2">Belongs to the polycystin family.</text>
</comment>
<protein>
    <recommendedName>
        <fullName evidence="12">Polycystin cation channel PKD1/PKD2 domain-containing protein</fullName>
    </recommendedName>
</protein>
<proteinExistence type="inferred from homology"/>
<dbReference type="InterPro" id="IPR013122">
    <property type="entry name" value="PKD1_2_channel"/>
</dbReference>
<dbReference type="InterPro" id="IPR046791">
    <property type="entry name" value="Polycystin_dom"/>
</dbReference>
<evidence type="ECO:0000256" key="6">
    <source>
        <dbReference type="SAM" id="MobiDB-lite"/>
    </source>
</evidence>
<feature type="transmembrane region" description="Helical" evidence="7">
    <location>
        <begin position="960"/>
        <end position="982"/>
    </location>
</feature>
<evidence type="ECO:0000313" key="10">
    <source>
        <dbReference type="EMBL" id="KAL1511888.1"/>
    </source>
</evidence>
<evidence type="ECO:0000256" key="3">
    <source>
        <dbReference type="ARBA" id="ARBA00022692"/>
    </source>
</evidence>
<evidence type="ECO:0000259" key="9">
    <source>
        <dbReference type="Pfam" id="PF20519"/>
    </source>
</evidence>
<feature type="transmembrane region" description="Helical" evidence="7">
    <location>
        <begin position="920"/>
        <end position="940"/>
    </location>
</feature>
<dbReference type="GO" id="GO:0050982">
    <property type="term" value="P:detection of mechanical stimulus"/>
    <property type="evidence" value="ECO:0007669"/>
    <property type="project" value="TreeGrafter"/>
</dbReference>
<dbReference type="Proteomes" id="UP001515480">
    <property type="component" value="Unassembled WGS sequence"/>
</dbReference>
<evidence type="ECO:0000256" key="2">
    <source>
        <dbReference type="ARBA" id="ARBA00007200"/>
    </source>
</evidence>
<evidence type="ECO:0000259" key="8">
    <source>
        <dbReference type="Pfam" id="PF08016"/>
    </source>
</evidence>
<evidence type="ECO:0000313" key="11">
    <source>
        <dbReference type="Proteomes" id="UP001515480"/>
    </source>
</evidence>
<dbReference type="AlphaFoldDB" id="A0AB34J2L2"/>
<organism evidence="10 11">
    <name type="scientific">Prymnesium parvum</name>
    <name type="common">Toxic golden alga</name>
    <dbReference type="NCBI Taxonomy" id="97485"/>
    <lineage>
        <taxon>Eukaryota</taxon>
        <taxon>Haptista</taxon>
        <taxon>Haptophyta</taxon>
        <taxon>Prymnesiophyceae</taxon>
        <taxon>Prymnesiales</taxon>
        <taxon>Prymnesiaceae</taxon>
        <taxon>Prymnesium</taxon>
    </lineage>
</organism>
<accession>A0AB34J2L2</accession>
<evidence type="ECO:0000256" key="7">
    <source>
        <dbReference type="SAM" id="Phobius"/>
    </source>
</evidence>
<dbReference type="Pfam" id="PF20519">
    <property type="entry name" value="Polycystin_dom"/>
    <property type="match status" value="1"/>
</dbReference>
<keyword evidence="11" id="KW-1185">Reference proteome</keyword>
<evidence type="ECO:0000256" key="1">
    <source>
        <dbReference type="ARBA" id="ARBA00004141"/>
    </source>
</evidence>
<comment type="subcellular location">
    <subcellularLocation>
        <location evidence="1">Membrane</location>
        <topology evidence="1">Multi-pass membrane protein</topology>
    </subcellularLocation>
</comment>